<dbReference type="Proteomes" id="UP000286934">
    <property type="component" value="Unassembled WGS sequence"/>
</dbReference>
<dbReference type="PANTHER" id="PTHR43741:SF4">
    <property type="entry name" value="FMN-DEPENDENT NADH:QUINONE OXIDOREDUCTASE"/>
    <property type="match status" value="1"/>
</dbReference>
<feature type="domain" description="Flavodoxin-like fold" evidence="7">
    <location>
        <begin position="1"/>
        <end position="199"/>
    </location>
</feature>
<evidence type="ECO:0000313" key="9">
    <source>
        <dbReference type="Proteomes" id="UP000286934"/>
    </source>
</evidence>
<dbReference type="OrthoDB" id="9787136at2"/>
<dbReference type="EC" id="1.7.1.17" evidence="6"/>
<proteinExistence type="inferred from homology"/>
<evidence type="ECO:0000259" key="7">
    <source>
        <dbReference type="Pfam" id="PF02525"/>
    </source>
</evidence>
<evidence type="ECO:0000256" key="2">
    <source>
        <dbReference type="ARBA" id="ARBA00022643"/>
    </source>
</evidence>
<evidence type="ECO:0000256" key="5">
    <source>
        <dbReference type="ARBA" id="ARBA00048542"/>
    </source>
</evidence>
<reference evidence="9" key="1">
    <citation type="journal article" date="2018" name="Front. Microbiol.">
        <title>Genome-Based Analysis Reveals the Taxonomy and Diversity of the Family Idiomarinaceae.</title>
        <authorList>
            <person name="Liu Y."/>
            <person name="Lai Q."/>
            <person name="Shao Z."/>
        </authorList>
    </citation>
    <scope>NUCLEOTIDE SEQUENCE [LARGE SCALE GENOMIC DNA]</scope>
    <source>
        <strain evidence="9">AIS</strain>
    </source>
</reference>
<protein>
    <recommendedName>
        <fullName evidence="6">FMN dependent NADH:quinone oxidoreductase</fullName>
        <ecNumber evidence="6">1.6.5.-</ecNumber>
    </recommendedName>
    <alternativeName>
        <fullName evidence="6">Azo-dye reductase</fullName>
    </alternativeName>
    <alternativeName>
        <fullName evidence="6">FMN-dependent NADH-azo compound oxidoreductase</fullName>
    </alternativeName>
    <alternativeName>
        <fullName evidence="6">FMN-dependent NADH-azoreductase</fullName>
        <ecNumber evidence="6">1.7.1.17</ecNumber>
    </alternativeName>
</protein>
<dbReference type="GO" id="GO:0016652">
    <property type="term" value="F:oxidoreductase activity, acting on NAD(P)H as acceptor"/>
    <property type="evidence" value="ECO:0007669"/>
    <property type="project" value="UniProtKB-UniRule"/>
</dbReference>
<dbReference type="HAMAP" id="MF_01216">
    <property type="entry name" value="Azoreductase_type1"/>
    <property type="match status" value="1"/>
</dbReference>
<dbReference type="Pfam" id="PF02525">
    <property type="entry name" value="Flavodoxin_2"/>
    <property type="match status" value="1"/>
</dbReference>
<dbReference type="GO" id="GO:0009055">
    <property type="term" value="F:electron transfer activity"/>
    <property type="evidence" value="ECO:0007669"/>
    <property type="project" value="UniProtKB-UniRule"/>
</dbReference>
<keyword evidence="1 6" id="KW-0285">Flavoprotein</keyword>
<accession>A0A432WSR4</accession>
<dbReference type="InterPro" id="IPR029039">
    <property type="entry name" value="Flavoprotein-like_sf"/>
</dbReference>
<keyword evidence="4 6" id="KW-0520">NAD</keyword>
<keyword evidence="9" id="KW-1185">Reference proteome</keyword>
<dbReference type="GO" id="GO:0010181">
    <property type="term" value="F:FMN binding"/>
    <property type="evidence" value="ECO:0007669"/>
    <property type="project" value="UniProtKB-UniRule"/>
</dbReference>
<comment type="caution">
    <text evidence="8">The sequence shown here is derived from an EMBL/GenBank/DDBJ whole genome shotgun (WGS) entry which is preliminary data.</text>
</comment>
<dbReference type="PANTHER" id="PTHR43741">
    <property type="entry name" value="FMN-DEPENDENT NADH-AZOREDUCTASE 1"/>
    <property type="match status" value="1"/>
</dbReference>
<comment type="catalytic activity">
    <reaction evidence="6">
        <text>2 a quinone + NADH + H(+) = 2 a 1,4-benzosemiquinone + NAD(+)</text>
        <dbReference type="Rhea" id="RHEA:65952"/>
        <dbReference type="ChEBI" id="CHEBI:15378"/>
        <dbReference type="ChEBI" id="CHEBI:57540"/>
        <dbReference type="ChEBI" id="CHEBI:57945"/>
        <dbReference type="ChEBI" id="CHEBI:132124"/>
        <dbReference type="ChEBI" id="CHEBI:134225"/>
    </reaction>
</comment>
<dbReference type="Gene3D" id="3.40.50.360">
    <property type="match status" value="1"/>
</dbReference>
<dbReference type="GO" id="GO:0016655">
    <property type="term" value="F:oxidoreductase activity, acting on NAD(P)H, quinone or similar compound as acceptor"/>
    <property type="evidence" value="ECO:0007669"/>
    <property type="project" value="InterPro"/>
</dbReference>
<comment type="caution">
    <text evidence="6">Lacks conserved residue(s) required for the propagation of feature annotation.</text>
</comment>
<feature type="binding site" evidence="6">
    <location>
        <begin position="95"/>
        <end position="98"/>
    </location>
    <ligand>
        <name>FMN</name>
        <dbReference type="ChEBI" id="CHEBI:58210"/>
    </ligand>
</feature>
<evidence type="ECO:0000313" key="8">
    <source>
        <dbReference type="EMBL" id="RUO36810.1"/>
    </source>
</evidence>
<dbReference type="SUPFAM" id="SSF52218">
    <property type="entry name" value="Flavoproteins"/>
    <property type="match status" value="1"/>
</dbReference>
<comment type="function">
    <text evidence="6">Quinone reductase that provides resistance to thiol-specific stress caused by electrophilic quinones.</text>
</comment>
<feature type="binding site" evidence="6">
    <location>
        <begin position="15"/>
        <end position="17"/>
    </location>
    <ligand>
        <name>FMN</name>
        <dbReference type="ChEBI" id="CHEBI:58210"/>
    </ligand>
</feature>
<dbReference type="InterPro" id="IPR023048">
    <property type="entry name" value="NADH:quinone_OxRdtase_FMN_depd"/>
</dbReference>
<evidence type="ECO:0000256" key="4">
    <source>
        <dbReference type="ARBA" id="ARBA00023027"/>
    </source>
</evidence>
<dbReference type="RefSeq" id="WP_126807584.1">
    <property type="nucleotide sequence ID" value="NZ_PIPP01000003.1"/>
</dbReference>
<keyword evidence="3 6" id="KW-0560">Oxidoreductase</keyword>
<comment type="catalytic activity">
    <reaction evidence="5">
        <text>N,N-dimethyl-1,4-phenylenediamine + anthranilate + 2 NAD(+) = 2-(4-dimethylaminophenyl)diazenylbenzoate + 2 NADH + 2 H(+)</text>
        <dbReference type="Rhea" id="RHEA:55872"/>
        <dbReference type="ChEBI" id="CHEBI:15378"/>
        <dbReference type="ChEBI" id="CHEBI:15783"/>
        <dbReference type="ChEBI" id="CHEBI:16567"/>
        <dbReference type="ChEBI" id="CHEBI:57540"/>
        <dbReference type="ChEBI" id="CHEBI:57945"/>
        <dbReference type="ChEBI" id="CHEBI:71579"/>
        <dbReference type="EC" id="1.7.1.17"/>
    </reaction>
    <physiologicalReaction direction="right-to-left" evidence="5">
        <dbReference type="Rhea" id="RHEA:55874"/>
    </physiologicalReaction>
</comment>
<keyword evidence="2 6" id="KW-0288">FMN</keyword>
<gene>
    <name evidence="6" type="primary">azoR</name>
    <name evidence="8" type="ORF">CWE13_08150</name>
</gene>
<comment type="cofactor">
    <cofactor evidence="6">
        <name>FMN</name>
        <dbReference type="ChEBI" id="CHEBI:58210"/>
    </cofactor>
    <text evidence="6">Binds 1 FMN per subunit.</text>
</comment>
<dbReference type="AlphaFoldDB" id="A0A432WSR4"/>
<evidence type="ECO:0000256" key="1">
    <source>
        <dbReference type="ARBA" id="ARBA00022630"/>
    </source>
</evidence>
<comment type="similarity">
    <text evidence="6">Belongs to the azoreductase type 1 family.</text>
</comment>
<comment type="function">
    <text evidence="6">Also exhibits azoreductase activity. Catalyzes the reductive cleavage of the azo bond in aromatic azo compounds to the corresponding amines.</text>
</comment>
<evidence type="ECO:0000256" key="3">
    <source>
        <dbReference type="ARBA" id="ARBA00023002"/>
    </source>
</evidence>
<comment type="subunit">
    <text evidence="6">Homodimer.</text>
</comment>
<dbReference type="EC" id="1.6.5.-" evidence="6"/>
<dbReference type="EMBL" id="PIPP01000003">
    <property type="protein sequence ID" value="RUO36810.1"/>
    <property type="molecule type" value="Genomic_DNA"/>
</dbReference>
<organism evidence="8 9">
    <name type="scientific">Aliidiomarina shirensis</name>
    <dbReference type="NCBI Taxonomy" id="1048642"/>
    <lineage>
        <taxon>Bacteria</taxon>
        <taxon>Pseudomonadati</taxon>
        <taxon>Pseudomonadota</taxon>
        <taxon>Gammaproteobacteria</taxon>
        <taxon>Alteromonadales</taxon>
        <taxon>Idiomarinaceae</taxon>
        <taxon>Aliidiomarina</taxon>
    </lineage>
</organism>
<dbReference type="InterPro" id="IPR050104">
    <property type="entry name" value="FMN-dep_NADH:Q_OxRdtase_AzoR1"/>
</dbReference>
<evidence type="ECO:0000256" key="6">
    <source>
        <dbReference type="HAMAP-Rule" id="MF_01216"/>
    </source>
</evidence>
<dbReference type="InterPro" id="IPR003680">
    <property type="entry name" value="Flavodoxin_fold"/>
</dbReference>
<sequence length="203" mass="21697">MNILHIQAGIFGDQSVSRQLSDKIVARLTAQNSDAQVTVRDLINTPINHLDAEILLAGGSAEADRSERQKSELALTETLLDELFAADVIVISAPMYNFSIPTQLKAWIDRIAQAGRTFRYTENGAEGLVLGKKVYIASARGGIYSEGPAAAMEHQESFLQGVLGFIGITDVTTVRAEGVNLGEEPRAAAIAAASNEITELSAL</sequence>
<name>A0A432WSR4_9GAMM</name>